<keyword evidence="2" id="KW-1185">Reference proteome</keyword>
<dbReference type="Proteomes" id="UP000660729">
    <property type="component" value="Unassembled WGS sequence"/>
</dbReference>
<protein>
    <submittedName>
        <fullName evidence="1">Uncharacterized protein</fullName>
    </submittedName>
</protein>
<evidence type="ECO:0000313" key="1">
    <source>
        <dbReference type="EMBL" id="KAF7192397.1"/>
    </source>
</evidence>
<sequence length="110" mass="13197">MYLLNATERNYNFAKRCLGFRHASGSTFKRSLKPFFDDIDKNLSAAHRDDPKMLSTDQSVRKRIREITQKHGHWIWSDDPTTRNRVLVEATDYMVYPEDLYWSNEEHRKM</sequence>
<comment type="caution">
    <text evidence="1">The sequence shown here is derived from an EMBL/GenBank/DDBJ whole genome shotgun (WGS) entry which is preliminary data.</text>
</comment>
<dbReference type="AlphaFoldDB" id="A0A8H6RKS2"/>
<evidence type="ECO:0000313" key="2">
    <source>
        <dbReference type="Proteomes" id="UP000660729"/>
    </source>
</evidence>
<proteinExistence type="predicted"/>
<name>A0A8H6RKS2_9PEZI</name>
<dbReference type="EMBL" id="JABCIY010000148">
    <property type="protein sequence ID" value="KAF7192397.1"/>
    <property type="molecule type" value="Genomic_DNA"/>
</dbReference>
<gene>
    <name evidence="1" type="ORF">HII31_06429</name>
</gene>
<reference evidence="1" key="1">
    <citation type="submission" date="2020-04" db="EMBL/GenBank/DDBJ databases">
        <title>Draft genome resource of the tomato pathogen Pseudocercospora fuligena.</title>
        <authorList>
            <person name="Zaccaron A."/>
        </authorList>
    </citation>
    <scope>NUCLEOTIDE SEQUENCE</scope>
    <source>
        <strain evidence="1">PF001</strain>
    </source>
</reference>
<accession>A0A8H6RKS2</accession>
<organism evidence="1 2">
    <name type="scientific">Pseudocercospora fuligena</name>
    <dbReference type="NCBI Taxonomy" id="685502"/>
    <lineage>
        <taxon>Eukaryota</taxon>
        <taxon>Fungi</taxon>
        <taxon>Dikarya</taxon>
        <taxon>Ascomycota</taxon>
        <taxon>Pezizomycotina</taxon>
        <taxon>Dothideomycetes</taxon>
        <taxon>Dothideomycetidae</taxon>
        <taxon>Mycosphaerellales</taxon>
        <taxon>Mycosphaerellaceae</taxon>
        <taxon>Pseudocercospora</taxon>
    </lineage>
</organism>